<gene>
    <name evidence="1" type="ORF">AWJ07_17745</name>
</gene>
<comment type="caution">
    <text evidence="1">The sequence shown here is derived from an EMBL/GenBank/DDBJ whole genome shotgun (WGS) entry which is preliminary data.</text>
</comment>
<evidence type="ECO:0008006" key="3">
    <source>
        <dbReference type="Google" id="ProtNLM"/>
    </source>
</evidence>
<dbReference type="InterPro" id="IPR021727">
    <property type="entry name" value="DUF3299"/>
</dbReference>
<dbReference type="AlphaFoldDB" id="A0A106BZE2"/>
<proteinExistence type="predicted"/>
<evidence type="ECO:0000313" key="1">
    <source>
        <dbReference type="EMBL" id="KVX01421.1"/>
    </source>
</evidence>
<dbReference type="Gene3D" id="2.40.50.870">
    <property type="entry name" value="Protein of unknown function (DUF3299)"/>
    <property type="match status" value="1"/>
</dbReference>
<accession>A0A106BZE2</accession>
<organism evidence="1">
    <name type="scientific">Shewanella frigidimarina</name>
    <dbReference type="NCBI Taxonomy" id="56812"/>
    <lineage>
        <taxon>Bacteria</taxon>
        <taxon>Pseudomonadati</taxon>
        <taxon>Pseudomonadota</taxon>
        <taxon>Gammaproteobacteria</taxon>
        <taxon>Alteromonadales</taxon>
        <taxon>Shewanellaceae</taxon>
        <taxon>Shewanella</taxon>
    </lineage>
</organism>
<protein>
    <recommendedName>
        <fullName evidence="3">Lipoprotein</fullName>
    </recommendedName>
</protein>
<name>A0A106BZE2_SHEFR</name>
<dbReference type="EMBL" id="LRDC01000024">
    <property type="protein sequence ID" value="KVX01421.1"/>
    <property type="molecule type" value="Genomic_DNA"/>
</dbReference>
<evidence type="ECO:0000313" key="2">
    <source>
        <dbReference type="Proteomes" id="UP000055702"/>
    </source>
</evidence>
<sequence length="180" mass="20204">MEHSVIDDAVIHDAAPTYKTVEWTDLMPKSDLDALLNPPEYLDDIADGSFEDIISNQVVNAISSANDDRYQQALISTNIITKMVDQPIRIPGFIVPLEFDDQQNITQFFLVPYFGACIHMPPPPPNQMIFVSSSLGISSNDLYDPFWITGILKTAIIENELGTAAYTMQITTIERYTEEE</sequence>
<reference evidence="1 2" key="1">
    <citation type="submission" date="2016-01" db="EMBL/GenBank/DDBJ databases">
        <title>Draft genome of the antarctic isolate Shewanella frigidimarina Ag06-30.</title>
        <authorList>
            <person name="Parmeciano Di Noto G."/>
            <person name="Vazquez S."/>
            <person name="Mac Cormack W."/>
            <person name="Iriarte A."/>
            <person name="Quiroga C."/>
        </authorList>
    </citation>
    <scope>NUCLEOTIDE SEQUENCE [LARGE SCALE GENOMIC DNA]</scope>
    <source>
        <strain evidence="1 2">Ag06-30</strain>
    </source>
</reference>
<dbReference type="Proteomes" id="UP000055702">
    <property type="component" value="Unassembled WGS sequence"/>
</dbReference>
<dbReference type="Pfam" id="PF11736">
    <property type="entry name" value="DUF3299"/>
    <property type="match status" value="1"/>
</dbReference>